<dbReference type="InterPro" id="IPR002182">
    <property type="entry name" value="NB-ARC"/>
</dbReference>
<feature type="domain" description="NB-ARC" evidence="5">
    <location>
        <begin position="239"/>
        <end position="424"/>
    </location>
</feature>
<feature type="repeat" description="TPR" evidence="3">
    <location>
        <begin position="793"/>
        <end position="826"/>
    </location>
</feature>
<organism evidence="6 7">
    <name type="scientific">Porites lobata</name>
    <dbReference type="NCBI Taxonomy" id="104759"/>
    <lineage>
        <taxon>Eukaryota</taxon>
        <taxon>Metazoa</taxon>
        <taxon>Cnidaria</taxon>
        <taxon>Anthozoa</taxon>
        <taxon>Hexacorallia</taxon>
        <taxon>Scleractinia</taxon>
        <taxon>Fungiina</taxon>
        <taxon>Poritidae</taxon>
        <taxon>Porites</taxon>
    </lineage>
</organism>
<feature type="repeat" description="TPR" evidence="3">
    <location>
        <begin position="751"/>
        <end position="784"/>
    </location>
</feature>
<comment type="caution">
    <text evidence="6">The sequence shown here is derived from an EMBL/GenBank/DDBJ whole genome shotgun (WGS) entry which is preliminary data.</text>
</comment>
<dbReference type="Pfam" id="PF00931">
    <property type="entry name" value="NB-ARC"/>
    <property type="match status" value="1"/>
</dbReference>
<dbReference type="Pfam" id="PF13424">
    <property type="entry name" value="TPR_12"/>
    <property type="match status" value="8"/>
</dbReference>
<dbReference type="PROSITE" id="PS50293">
    <property type="entry name" value="TPR_REGION"/>
    <property type="match status" value="2"/>
</dbReference>
<feature type="repeat" description="TPR" evidence="3">
    <location>
        <begin position="1381"/>
        <end position="1414"/>
    </location>
</feature>
<keyword evidence="4" id="KW-0175">Coiled coil</keyword>
<keyword evidence="2 3" id="KW-0802">TPR repeat</keyword>
<dbReference type="Pfam" id="PF13181">
    <property type="entry name" value="TPR_8"/>
    <property type="match status" value="1"/>
</dbReference>
<keyword evidence="1" id="KW-0677">Repeat</keyword>
<feature type="repeat" description="TPR" evidence="3">
    <location>
        <begin position="1255"/>
        <end position="1288"/>
    </location>
</feature>
<evidence type="ECO:0000256" key="1">
    <source>
        <dbReference type="ARBA" id="ARBA00022737"/>
    </source>
</evidence>
<feature type="repeat" description="TPR" evidence="3">
    <location>
        <begin position="919"/>
        <end position="952"/>
    </location>
</feature>
<dbReference type="Gene3D" id="1.25.40.10">
    <property type="entry name" value="Tetratricopeptide repeat domain"/>
    <property type="match status" value="5"/>
</dbReference>
<feature type="repeat" description="TPR" evidence="3">
    <location>
        <begin position="1297"/>
        <end position="1330"/>
    </location>
</feature>
<feature type="repeat" description="TPR" evidence="3">
    <location>
        <begin position="1003"/>
        <end position="1036"/>
    </location>
</feature>
<feature type="repeat" description="TPR" evidence="3">
    <location>
        <begin position="1339"/>
        <end position="1372"/>
    </location>
</feature>
<feature type="repeat" description="TPR" evidence="3">
    <location>
        <begin position="1213"/>
        <end position="1246"/>
    </location>
</feature>
<feature type="repeat" description="TPR" evidence="3">
    <location>
        <begin position="1045"/>
        <end position="1078"/>
    </location>
</feature>
<feature type="repeat" description="TPR" evidence="3">
    <location>
        <begin position="877"/>
        <end position="910"/>
    </location>
</feature>
<protein>
    <recommendedName>
        <fullName evidence="5">NB-ARC domain-containing protein</fullName>
    </recommendedName>
</protein>
<dbReference type="PRINTS" id="PR00381">
    <property type="entry name" value="KINESINLIGHT"/>
</dbReference>
<evidence type="ECO:0000313" key="6">
    <source>
        <dbReference type="EMBL" id="CAH3159781.1"/>
    </source>
</evidence>
<evidence type="ECO:0000256" key="4">
    <source>
        <dbReference type="SAM" id="Coils"/>
    </source>
</evidence>
<keyword evidence="7" id="KW-1185">Reference proteome</keyword>
<feature type="repeat" description="TPR" evidence="3">
    <location>
        <begin position="835"/>
        <end position="868"/>
    </location>
</feature>
<sequence>MEYSQEQLNFFRLCCVVFDLVPEGLRQILKNEWDFLYKTTLGEWKDTAQNGLDFKNNESKSSHRKNGRLLSTIQNGNTAEWDCTCLFFAILYSDSIGTTLSPAVQKEVDDIRQVRNEIAHITEGKLADADFQTSVDRVLNAFTSLGLAITEVQEIKNQTSFPTTEVEKIKKQALDLQDELKQTKCDLKEKESRLQRTEADLVSTKEENRALTQEINAKFQPFCFLTSRPPHDIIKRSHDIERITNKMAELYNGANGAVSTVYLSGNPGCGKSQLAREIGQQFYSERNDDVKELIFVATLNTESIETVADSYLTLAKHLQMTEYALKELESLKSEKPLEAIQQLHRFIIPKASKFTKWLIIADNVIDLRLVRGLLPQTGSVEWGHGQVLITTQDSGIIPQNAPHTYHESLSKGLKLDEAVKLLETLTQISKRGREEIVAELLDFQPLALAAAAYYVQTVVKSGSLNYDWKAYLDDISTYGQRNEIESVLATESSAYSKTTMAAVEMAIKRAADVDEVLRLTFSFLSLCAKDDHPLETVSKFVKAQVKDPPGELIKAKIAKSSLLLVYSEEGNKPLTYLRLHKTAYEALKQAKTLNLKSWESDKYMAEAVKIFKSELEANDENYAFCKKLRPHCESLLNHMTSEFSLDQCTFKERLTPFVDLDIVIDWLSTIASVCLDNSYFFFAKNVVSLACNLLEGIDETDSRALTRKARILNMSGLVYLKLGKHNQAKELHERALVTRKKIFGEDHADVATSYNNLASVYDSLGEYNEAKELHERALTIWKKIFGEDHASVATSYNNLALVYNSLGEYNQAKELHERALVIGIKIFGEDHALVATSYNNLASVYDSLGEYNQAKELHERALVIRKKIFGEDHAYVATSYNNLALVYNSLGEYNQAKELHEKALVIWKKIFGEDHANVATSYNNLALVYYSLGEYNQAKELHEKALVIWKKIFGEDHADVATGYNNLASVYKTLGEYNQAKELHEKALVIGKKIFGEGHAAVATSYNNLASVYDSLGEYNQAKELHEKALVIGKKIFGEDHADVATSYNNLALVYRRLGEYNRAKELHEKALVIRKKIFGEDHADVATSYNNLASVYNSLGEYNQAKELHEKALVIRKKIFGEDHADVATSYNNLASVYDSLGEYNRAKELHEKALVIRKKIFGEDHADVATSYNNLASVYDSLGEYNQAKELHEKALVIRKKIFGEDHADVATSYNNLASVYNSLGEYNQAKELHEKALVIWKKIFGEDHANVATSYNNLALVYYSLGEYNQAKELHEKALVIWKKIFGEDHADVATSYNNLASVYNSLGEYNQAKELHEKALVISKKIFGEDHADVATSYNNLALVYRSLGEYNQAKELHERALVICKKIFGEDHASVATSYNNLASVYDSLGEYNQAKELHEKALVIRKKILVKIMPMYTDAKLL</sequence>
<evidence type="ECO:0000259" key="5">
    <source>
        <dbReference type="Pfam" id="PF00931"/>
    </source>
</evidence>
<feature type="repeat" description="TPR" evidence="3">
    <location>
        <begin position="1129"/>
        <end position="1162"/>
    </location>
</feature>
<dbReference type="InterPro" id="IPR011990">
    <property type="entry name" value="TPR-like_helical_dom_sf"/>
</dbReference>
<dbReference type="PANTHER" id="PTHR45641">
    <property type="entry name" value="TETRATRICOPEPTIDE REPEAT PROTEIN (AFU_ORTHOLOGUE AFUA_6G03870)"/>
    <property type="match status" value="1"/>
</dbReference>
<dbReference type="SMART" id="SM00028">
    <property type="entry name" value="TPR"/>
    <property type="match status" value="17"/>
</dbReference>
<dbReference type="SUPFAM" id="SSF48452">
    <property type="entry name" value="TPR-like"/>
    <property type="match status" value="3"/>
</dbReference>
<gene>
    <name evidence="6" type="ORF">PLOB_00003771</name>
</gene>
<proteinExistence type="predicted"/>
<evidence type="ECO:0000313" key="7">
    <source>
        <dbReference type="Proteomes" id="UP001159405"/>
    </source>
</evidence>
<reference evidence="6 7" key="1">
    <citation type="submission" date="2022-05" db="EMBL/GenBank/DDBJ databases">
        <authorList>
            <consortium name="Genoscope - CEA"/>
            <person name="William W."/>
        </authorList>
    </citation>
    <scope>NUCLEOTIDE SEQUENCE [LARGE SCALE GENOMIC DNA]</scope>
</reference>
<dbReference type="PANTHER" id="PTHR45641:SF19">
    <property type="entry name" value="NEPHROCYSTIN-3"/>
    <property type="match status" value="1"/>
</dbReference>
<dbReference type="Proteomes" id="UP001159405">
    <property type="component" value="Unassembled WGS sequence"/>
</dbReference>
<feature type="repeat" description="TPR" evidence="3">
    <location>
        <begin position="1171"/>
        <end position="1204"/>
    </location>
</feature>
<dbReference type="InterPro" id="IPR019734">
    <property type="entry name" value="TPR_rpt"/>
</dbReference>
<feature type="coiled-coil region" evidence="4">
    <location>
        <begin position="166"/>
        <end position="214"/>
    </location>
</feature>
<evidence type="ECO:0000256" key="2">
    <source>
        <dbReference type="ARBA" id="ARBA00022803"/>
    </source>
</evidence>
<feature type="repeat" description="TPR" evidence="3">
    <location>
        <begin position="961"/>
        <end position="994"/>
    </location>
</feature>
<dbReference type="EMBL" id="CALNXK010000114">
    <property type="protein sequence ID" value="CAH3159781.1"/>
    <property type="molecule type" value="Genomic_DNA"/>
</dbReference>
<evidence type="ECO:0000256" key="3">
    <source>
        <dbReference type="PROSITE-ProRule" id="PRU00339"/>
    </source>
</evidence>
<dbReference type="PROSITE" id="PS50005">
    <property type="entry name" value="TPR"/>
    <property type="match status" value="16"/>
</dbReference>
<dbReference type="InterPro" id="IPR027417">
    <property type="entry name" value="P-loop_NTPase"/>
</dbReference>
<accession>A0ABN8QDN9</accession>
<dbReference type="Gene3D" id="3.40.50.300">
    <property type="entry name" value="P-loop containing nucleotide triphosphate hydrolases"/>
    <property type="match status" value="1"/>
</dbReference>
<feature type="repeat" description="TPR" evidence="3">
    <location>
        <begin position="1087"/>
        <end position="1120"/>
    </location>
</feature>
<dbReference type="SUPFAM" id="SSF52540">
    <property type="entry name" value="P-loop containing nucleoside triphosphate hydrolases"/>
    <property type="match status" value="1"/>
</dbReference>
<name>A0ABN8QDN9_9CNID</name>